<accession>A0A5N5JKK0</accession>
<name>A0A5N5JKK0_9ROSI</name>
<sequence length="136" mass="15447">MGKQEEHQETVSESSSDEEDDEPEKWRKHYSSEQRMVLVGEGDFSFSLSLAKSFGSACNLGAGNARELEEKGGLVLYGVDAIEMSQHYFLRTRRLNKILLKGYLSSAKVMLKKEKAEIHVTKEFSHESREDRLGFA</sequence>
<comment type="caution">
    <text evidence="2">The sequence shown here is derived from an EMBL/GenBank/DDBJ whole genome shotgun (WGS) entry which is preliminary data.</text>
</comment>
<evidence type="ECO:0000313" key="2">
    <source>
        <dbReference type="EMBL" id="KAB5519016.1"/>
    </source>
</evidence>
<evidence type="ECO:0000256" key="1">
    <source>
        <dbReference type="SAM" id="MobiDB-lite"/>
    </source>
</evidence>
<dbReference type="Proteomes" id="UP000326939">
    <property type="component" value="Chromosome 16"/>
</dbReference>
<proteinExistence type="predicted"/>
<gene>
    <name evidence="2" type="ORF">DKX38_023335</name>
</gene>
<feature type="compositionally biased region" description="Basic and acidic residues" evidence="1">
    <location>
        <begin position="1"/>
        <end position="10"/>
    </location>
</feature>
<organism evidence="2 3">
    <name type="scientific">Salix brachista</name>
    <dbReference type="NCBI Taxonomy" id="2182728"/>
    <lineage>
        <taxon>Eukaryota</taxon>
        <taxon>Viridiplantae</taxon>
        <taxon>Streptophyta</taxon>
        <taxon>Embryophyta</taxon>
        <taxon>Tracheophyta</taxon>
        <taxon>Spermatophyta</taxon>
        <taxon>Magnoliopsida</taxon>
        <taxon>eudicotyledons</taxon>
        <taxon>Gunneridae</taxon>
        <taxon>Pentapetalae</taxon>
        <taxon>rosids</taxon>
        <taxon>fabids</taxon>
        <taxon>Malpighiales</taxon>
        <taxon>Salicaceae</taxon>
        <taxon>Saliceae</taxon>
        <taxon>Salix</taxon>
    </lineage>
</organism>
<feature type="region of interest" description="Disordered" evidence="1">
    <location>
        <begin position="1"/>
        <end position="28"/>
    </location>
</feature>
<protein>
    <recommendedName>
        <fullName evidence="4">25S rRNA (uridine-N(3))-methyltransferase BMT5-like domain-containing protein</fullName>
    </recommendedName>
</protein>
<keyword evidence="3" id="KW-1185">Reference proteome</keyword>
<dbReference type="AlphaFoldDB" id="A0A5N5JKK0"/>
<evidence type="ECO:0008006" key="4">
    <source>
        <dbReference type="Google" id="ProtNLM"/>
    </source>
</evidence>
<dbReference type="EMBL" id="VDCV01000016">
    <property type="protein sequence ID" value="KAB5519016.1"/>
    <property type="molecule type" value="Genomic_DNA"/>
</dbReference>
<evidence type="ECO:0000313" key="3">
    <source>
        <dbReference type="Proteomes" id="UP000326939"/>
    </source>
</evidence>
<reference evidence="3" key="1">
    <citation type="journal article" date="2019" name="Gigascience">
        <title>De novo genome assembly of the endangered Acer yangbiense, a plant species with extremely small populations endemic to Yunnan Province, China.</title>
        <authorList>
            <person name="Yang J."/>
            <person name="Wariss H.M."/>
            <person name="Tao L."/>
            <person name="Zhang R."/>
            <person name="Yun Q."/>
            <person name="Hollingsworth P."/>
            <person name="Dao Z."/>
            <person name="Luo G."/>
            <person name="Guo H."/>
            <person name="Ma Y."/>
            <person name="Sun W."/>
        </authorList>
    </citation>
    <scope>NUCLEOTIDE SEQUENCE [LARGE SCALE GENOMIC DNA]</scope>
    <source>
        <strain evidence="3">cv. br00</strain>
    </source>
</reference>